<organism evidence="1 2">
    <name type="scientific">Glycomyces endophyticus</name>
    <dbReference type="NCBI Taxonomy" id="480996"/>
    <lineage>
        <taxon>Bacteria</taxon>
        <taxon>Bacillati</taxon>
        <taxon>Actinomycetota</taxon>
        <taxon>Actinomycetes</taxon>
        <taxon>Glycomycetales</taxon>
        <taxon>Glycomycetaceae</taxon>
        <taxon>Glycomyces</taxon>
    </lineage>
</organism>
<reference evidence="2" key="1">
    <citation type="journal article" date="2019" name="Int. J. Syst. Evol. Microbiol.">
        <title>The Global Catalogue of Microorganisms (GCM) 10K type strain sequencing project: providing services to taxonomists for standard genome sequencing and annotation.</title>
        <authorList>
            <consortium name="The Broad Institute Genomics Platform"/>
            <consortium name="The Broad Institute Genome Sequencing Center for Infectious Disease"/>
            <person name="Wu L."/>
            <person name="Ma J."/>
        </authorList>
    </citation>
    <scope>NUCLEOTIDE SEQUENCE [LARGE SCALE GENOMIC DNA]</scope>
    <source>
        <strain evidence="2">JCM 16001</strain>
    </source>
</reference>
<accession>A0ABP4THU4</accession>
<sequence>MSSQLRSVACLPVGPKAVGRGDEYMKTKLTSGNGEMDARPDRRRGRLPVHIRPRLLAYAACWNTTAAPWAAVAGRNGRPSAARRTVTPRERR</sequence>
<protein>
    <submittedName>
        <fullName evidence="1">Uncharacterized protein</fullName>
    </submittedName>
</protein>
<dbReference type="EMBL" id="BAAAQF010000019">
    <property type="protein sequence ID" value="GAA1688228.1"/>
    <property type="molecule type" value="Genomic_DNA"/>
</dbReference>
<evidence type="ECO:0000313" key="2">
    <source>
        <dbReference type="Proteomes" id="UP001499851"/>
    </source>
</evidence>
<evidence type="ECO:0000313" key="1">
    <source>
        <dbReference type="EMBL" id="GAA1688228.1"/>
    </source>
</evidence>
<name>A0ABP4THU4_9ACTN</name>
<keyword evidence="2" id="KW-1185">Reference proteome</keyword>
<dbReference type="Proteomes" id="UP001499851">
    <property type="component" value="Unassembled WGS sequence"/>
</dbReference>
<comment type="caution">
    <text evidence="1">The sequence shown here is derived from an EMBL/GenBank/DDBJ whole genome shotgun (WGS) entry which is preliminary data.</text>
</comment>
<gene>
    <name evidence="1" type="ORF">GCM10009830_39760</name>
</gene>
<proteinExistence type="predicted"/>